<organism evidence="13">
    <name type="scientific">Fundidesulfovibrio putealis</name>
    <dbReference type="NCBI Taxonomy" id="270496"/>
    <lineage>
        <taxon>Bacteria</taxon>
        <taxon>Pseudomonadati</taxon>
        <taxon>Thermodesulfobacteriota</taxon>
        <taxon>Desulfovibrionia</taxon>
        <taxon>Desulfovibrionales</taxon>
        <taxon>Desulfovibrionaceae</taxon>
        <taxon>Fundidesulfovibrio</taxon>
    </lineage>
</organism>
<dbReference type="SMART" id="SM00388">
    <property type="entry name" value="HisKA"/>
    <property type="match status" value="1"/>
</dbReference>
<evidence type="ECO:0000256" key="9">
    <source>
        <dbReference type="SAM" id="Coils"/>
    </source>
</evidence>
<dbReference type="Gene3D" id="3.30.450.20">
    <property type="entry name" value="PAS domain"/>
    <property type="match status" value="1"/>
</dbReference>
<evidence type="ECO:0000256" key="2">
    <source>
        <dbReference type="ARBA" id="ARBA00012438"/>
    </source>
</evidence>
<keyword evidence="5" id="KW-0547">Nucleotide-binding</keyword>
<feature type="coiled-coil region" evidence="9">
    <location>
        <begin position="412"/>
        <end position="439"/>
    </location>
</feature>
<dbReference type="InterPro" id="IPR005467">
    <property type="entry name" value="His_kinase_dom"/>
</dbReference>
<dbReference type="GO" id="GO:0000155">
    <property type="term" value="F:phosphorelay sensor kinase activity"/>
    <property type="evidence" value="ECO:0007669"/>
    <property type="project" value="InterPro"/>
</dbReference>
<dbReference type="PRINTS" id="PR00344">
    <property type="entry name" value="BCTRLSENSOR"/>
</dbReference>
<keyword evidence="4" id="KW-0808">Transferase</keyword>
<evidence type="ECO:0000256" key="8">
    <source>
        <dbReference type="ARBA" id="ARBA00023012"/>
    </source>
</evidence>
<evidence type="ECO:0000256" key="5">
    <source>
        <dbReference type="ARBA" id="ARBA00022741"/>
    </source>
</evidence>
<dbReference type="CDD" id="cd00082">
    <property type="entry name" value="HisKA"/>
    <property type="match status" value="1"/>
</dbReference>
<dbReference type="GO" id="GO:0005524">
    <property type="term" value="F:ATP binding"/>
    <property type="evidence" value="ECO:0007669"/>
    <property type="project" value="UniProtKB-KW"/>
</dbReference>
<dbReference type="InterPro" id="IPR003661">
    <property type="entry name" value="HisK_dim/P_dom"/>
</dbReference>
<evidence type="ECO:0000256" key="11">
    <source>
        <dbReference type="SAM" id="Phobius"/>
    </source>
</evidence>
<keyword evidence="6 13" id="KW-0418">Kinase</keyword>
<dbReference type="PROSITE" id="PS50109">
    <property type="entry name" value="HIS_KIN"/>
    <property type="match status" value="1"/>
</dbReference>
<keyword evidence="11" id="KW-1133">Transmembrane helix</keyword>
<dbReference type="SUPFAM" id="SSF47384">
    <property type="entry name" value="Homodimeric domain of signal transducing histidine kinase"/>
    <property type="match status" value="1"/>
</dbReference>
<dbReference type="InterPro" id="IPR004358">
    <property type="entry name" value="Sig_transdc_His_kin-like_C"/>
</dbReference>
<feature type="region of interest" description="Disordered" evidence="10">
    <location>
        <begin position="23"/>
        <end position="48"/>
    </location>
</feature>
<evidence type="ECO:0000256" key="4">
    <source>
        <dbReference type="ARBA" id="ARBA00022679"/>
    </source>
</evidence>
<dbReference type="PANTHER" id="PTHR43065">
    <property type="entry name" value="SENSOR HISTIDINE KINASE"/>
    <property type="match status" value="1"/>
</dbReference>
<feature type="compositionally biased region" description="Low complexity" evidence="10">
    <location>
        <begin position="23"/>
        <end position="38"/>
    </location>
</feature>
<dbReference type="EC" id="2.7.13.3" evidence="2"/>
<dbReference type="InterPro" id="IPR036097">
    <property type="entry name" value="HisK_dim/P_sf"/>
</dbReference>
<feature type="transmembrane region" description="Helical" evidence="11">
    <location>
        <begin position="62"/>
        <end position="80"/>
    </location>
</feature>
<dbReference type="Gene3D" id="3.30.565.10">
    <property type="entry name" value="Histidine kinase-like ATPase, C-terminal domain"/>
    <property type="match status" value="1"/>
</dbReference>
<feature type="transmembrane region" description="Helical" evidence="11">
    <location>
        <begin position="377"/>
        <end position="398"/>
    </location>
</feature>
<gene>
    <name evidence="13" type="ORF">ENR59_10670</name>
</gene>
<dbReference type="InterPro" id="IPR003594">
    <property type="entry name" value="HATPase_dom"/>
</dbReference>
<reference evidence="13" key="1">
    <citation type="journal article" date="2020" name="mSystems">
        <title>Genome- and Community-Level Interaction Insights into Carbon Utilization and Element Cycling Functions of Hydrothermarchaeota in Hydrothermal Sediment.</title>
        <authorList>
            <person name="Zhou Z."/>
            <person name="Liu Y."/>
            <person name="Xu W."/>
            <person name="Pan J."/>
            <person name="Luo Z.H."/>
            <person name="Li M."/>
        </authorList>
    </citation>
    <scope>NUCLEOTIDE SEQUENCE [LARGE SCALE GENOMIC DNA]</scope>
    <source>
        <strain evidence="13">SpSt-413</strain>
    </source>
</reference>
<comment type="caution">
    <text evidence="13">The sequence shown here is derived from an EMBL/GenBank/DDBJ whole genome shotgun (WGS) entry which is preliminary data.</text>
</comment>
<keyword evidence="7" id="KW-0067">ATP-binding</keyword>
<accession>A0A7C4ENU4</accession>
<dbReference type="EMBL" id="DSRP01000742">
    <property type="protein sequence ID" value="HGG93396.1"/>
    <property type="molecule type" value="Genomic_DNA"/>
</dbReference>
<keyword evidence="8" id="KW-0902">Two-component regulatory system</keyword>
<evidence type="ECO:0000259" key="12">
    <source>
        <dbReference type="PROSITE" id="PS50109"/>
    </source>
</evidence>
<evidence type="ECO:0000313" key="13">
    <source>
        <dbReference type="EMBL" id="HGG93396.1"/>
    </source>
</evidence>
<protein>
    <recommendedName>
        <fullName evidence="2">histidine kinase</fullName>
        <ecNumber evidence="2">2.7.13.3</ecNumber>
    </recommendedName>
</protein>
<sequence>MPARAITASRVRIVWPPSLAGPYPRPARASRPARIDAASGGTARDRCSPRRDALWGAMTRKFVIAATLGLLLLGAVMWHMGLRDRSELQAVATEQFNRQQLILAQKVAQDITQHFDFLRTSLLELTNLGLKYPALVQGPEQAFPPFVELLRTSEVLAIGHAPPGSDRVTLYNEHGPITTPQALEYVGFIHWARQTPDSQGVLTAGCESPVTGPFAGRTILRMAARQRSADVLPELAGVIFLVVDAQAVARRYAHDVRSGQTGYAWVLDQRGIFLDHYVESFIGMDAEFARKNRDPSVDFSRIDAIMRDFIRKGREGVDWYVSGWHRGSTGEVRKLIAYAPARVAKDAQGMETWGVAVVAPVEEVEGIIGQATMREMLMVAAFQVVVFVGLIITGYFGLRWSANLKVEVDSRTAQLSDARDRMQRNLEELLRTQELLIRSERFAAIGEAAAHISHEIKNPLMLMAGFARQVRRTLPEDGKEAQKLLLIEEEAKRLETMLDEVRDFTRPSAPKSAPHDLNETARDTIALMEAELAGRKVSIVNRLSGEPLIAPHDPSQIRQVILNLVKNAAEAMPQGGAVTLETRRAGNTAELEVRDTGPGLTPDQAKQVFNPFYTTKERGTGLGLSVCFRILRDHKGDIRLASEPGRGCAFTISLPVAAGEPDAGAA</sequence>
<feature type="domain" description="Histidine kinase" evidence="12">
    <location>
        <begin position="451"/>
        <end position="658"/>
    </location>
</feature>
<keyword evidence="9" id="KW-0175">Coiled coil</keyword>
<evidence type="ECO:0000256" key="10">
    <source>
        <dbReference type="SAM" id="MobiDB-lite"/>
    </source>
</evidence>
<proteinExistence type="predicted"/>
<dbReference type="PANTHER" id="PTHR43065:SF10">
    <property type="entry name" value="PEROXIDE STRESS-ACTIVATED HISTIDINE KINASE MAK3"/>
    <property type="match status" value="1"/>
</dbReference>
<dbReference type="SMART" id="SM00387">
    <property type="entry name" value="HATPase_c"/>
    <property type="match status" value="1"/>
</dbReference>
<dbReference type="Pfam" id="PF00512">
    <property type="entry name" value="HisKA"/>
    <property type="match status" value="1"/>
</dbReference>
<dbReference type="Gene3D" id="1.10.287.130">
    <property type="match status" value="1"/>
</dbReference>
<keyword evidence="11" id="KW-0472">Membrane</keyword>
<evidence type="ECO:0000256" key="3">
    <source>
        <dbReference type="ARBA" id="ARBA00022553"/>
    </source>
</evidence>
<name>A0A7C4ENU4_9BACT</name>
<dbReference type="SUPFAM" id="SSF55874">
    <property type="entry name" value="ATPase domain of HSP90 chaperone/DNA topoisomerase II/histidine kinase"/>
    <property type="match status" value="1"/>
</dbReference>
<evidence type="ECO:0000256" key="1">
    <source>
        <dbReference type="ARBA" id="ARBA00000085"/>
    </source>
</evidence>
<comment type="catalytic activity">
    <reaction evidence="1">
        <text>ATP + protein L-histidine = ADP + protein N-phospho-L-histidine.</text>
        <dbReference type="EC" id="2.7.13.3"/>
    </reaction>
</comment>
<evidence type="ECO:0000256" key="7">
    <source>
        <dbReference type="ARBA" id="ARBA00022840"/>
    </source>
</evidence>
<dbReference type="Pfam" id="PF02518">
    <property type="entry name" value="HATPase_c"/>
    <property type="match status" value="1"/>
</dbReference>
<keyword evidence="11" id="KW-0812">Transmembrane</keyword>
<dbReference type="AlphaFoldDB" id="A0A7C4ENU4"/>
<keyword evidence="3" id="KW-0597">Phosphoprotein</keyword>
<dbReference type="InterPro" id="IPR036890">
    <property type="entry name" value="HATPase_C_sf"/>
</dbReference>
<evidence type="ECO:0000256" key="6">
    <source>
        <dbReference type="ARBA" id="ARBA00022777"/>
    </source>
</evidence>